<protein>
    <submittedName>
        <fullName evidence="1">DUF6345 domain-containing protein</fullName>
    </submittedName>
</protein>
<name>A0ABY4D178_9BACT</name>
<organism evidence="1 2">
    <name type="scientific">Hymenobacter tibetensis</name>
    <dbReference type="NCBI Taxonomy" id="497967"/>
    <lineage>
        <taxon>Bacteria</taxon>
        <taxon>Pseudomonadati</taxon>
        <taxon>Bacteroidota</taxon>
        <taxon>Cytophagia</taxon>
        <taxon>Cytophagales</taxon>
        <taxon>Hymenobacteraceae</taxon>
        <taxon>Hymenobacter</taxon>
    </lineage>
</organism>
<evidence type="ECO:0000313" key="1">
    <source>
        <dbReference type="EMBL" id="UOG73718.1"/>
    </source>
</evidence>
<sequence length="549" mass="60460">MKKMIVESESPIAKSKVGAEAVISGSADMYGACSIETFSSASPLGLTHEDAQGWIDYVTKFTPGNFWYKDSGVQVWLYEEQYDNWQDTYGADAVVAFYHSGHGAMDNNGVFQIPLGSKWSNRDWAFSSDMRLGNETVRYIFWSTCYSCRISGTHNPIRTWHPANLGFRMLFGFETVSVDDANYGKFFWEEWNKNKSFSTAWLDASWRISHNQTPTVVATGATAAEAQNRVFNERIFDGAATSRNFYHWRWYSAAATTSEMLLASTAAIPAEPKIAILESATTQDRELVKAATVLGFSNKATETMLYDRDGNAYLKDGDKRASVAKDGTISIVTGKYNYENTRQISQDKAITIAKSVLAETGFDKKADLRIEKVIHGFSCGGSSKGGGEIGEPVVTETIVQFRQLIDGLPTINDGNGLVRVSIDNDGNVIAITNSAKKVVDLSTKAKSTLAPDSNRKGAADSKYASFDEKTLDKLFQQKLAAILARNSATETNGTGALRSASAKDAEIIEEKIGYNVNGGYGSIEAQREYEVDFGDNLKKRYKVRVPIYS</sequence>
<evidence type="ECO:0000313" key="2">
    <source>
        <dbReference type="Proteomes" id="UP000831113"/>
    </source>
</evidence>
<gene>
    <name evidence="1" type="ORF">MTX78_16530</name>
</gene>
<proteinExistence type="predicted"/>
<accession>A0ABY4D178</accession>
<dbReference type="RefSeq" id="WP_243796529.1">
    <property type="nucleotide sequence ID" value="NZ_CP094669.1"/>
</dbReference>
<dbReference type="Pfam" id="PF19872">
    <property type="entry name" value="DUF6345"/>
    <property type="match status" value="1"/>
</dbReference>
<dbReference type="Proteomes" id="UP000831113">
    <property type="component" value="Chromosome"/>
</dbReference>
<keyword evidence="2" id="KW-1185">Reference proteome</keyword>
<reference evidence="1 2" key="1">
    <citation type="submission" date="2022-03" db="EMBL/GenBank/DDBJ databases">
        <title>Hymenobactersp. isolated from the air.</title>
        <authorList>
            <person name="Won M."/>
            <person name="Kwon S.-W."/>
        </authorList>
    </citation>
    <scope>NUCLEOTIDE SEQUENCE [LARGE SCALE GENOMIC DNA]</scope>
    <source>
        <strain evidence="1 2">KACC 21982</strain>
    </source>
</reference>
<dbReference type="EMBL" id="CP094669">
    <property type="protein sequence ID" value="UOG73718.1"/>
    <property type="molecule type" value="Genomic_DNA"/>
</dbReference>
<dbReference type="InterPro" id="IPR045926">
    <property type="entry name" value="DUF6345"/>
</dbReference>